<evidence type="ECO:0000313" key="1">
    <source>
        <dbReference type="EMBL" id="MBS7528068.1"/>
    </source>
</evidence>
<accession>A0ABS5PSC3</accession>
<protein>
    <submittedName>
        <fullName evidence="1">DUF2785 domain-containing protein</fullName>
    </submittedName>
</protein>
<dbReference type="Pfam" id="PF10978">
    <property type="entry name" value="DUF2785"/>
    <property type="match status" value="1"/>
</dbReference>
<name>A0ABS5PSC3_9FIRM</name>
<evidence type="ECO:0000313" key="2">
    <source>
        <dbReference type="Proteomes" id="UP000746471"/>
    </source>
</evidence>
<dbReference type="RefSeq" id="WP_213237930.1">
    <property type="nucleotide sequence ID" value="NZ_JAHBCL010000030.1"/>
</dbReference>
<dbReference type="SUPFAM" id="SSF48371">
    <property type="entry name" value="ARM repeat"/>
    <property type="match status" value="1"/>
</dbReference>
<dbReference type="InterPro" id="IPR016024">
    <property type="entry name" value="ARM-type_fold"/>
</dbReference>
<proteinExistence type="predicted"/>
<keyword evidence="2" id="KW-1185">Reference proteome</keyword>
<dbReference type="Proteomes" id="UP000746471">
    <property type="component" value="Unassembled WGS sequence"/>
</dbReference>
<sequence>MDKQTLTNYLALGTNLVSEPHFEKILTAIEKNLGSVDSDIREGSLDLLWDLIEADALDGETCCALGSRMSAHLSHGLTDNDDHNEPVFLRTFSALILGVIISHDERQHRLSGNFFLPRKRYNQWAEAAFHYANTERDFRSYIPIKGWAHAIAHSADLLRDCSFHRYSNAKIQTGTLEHITFRLTQSGHDVFLHNEGHRLTRIVIVTLYRQTLALDVYQAWLDTLVKDVLACLQSEPDMIQRAVLKHNAMAFLEALFFTLTFGMKNIKDIPEYDTLPPLADDVKLFVQDALKQIDAGLNYHQ</sequence>
<reference evidence="1 2" key="1">
    <citation type="submission" date="2021-05" db="EMBL/GenBank/DDBJ databases">
        <title>Fusibacter ferrireducens sp. nov., an anaerobic, sulfur- and Fe-reducing bacterium isolated from the mangrove sediment.</title>
        <authorList>
            <person name="Qiu D."/>
        </authorList>
    </citation>
    <scope>NUCLEOTIDE SEQUENCE [LARGE SCALE GENOMIC DNA]</scope>
    <source>
        <strain evidence="1 2">DSM 12116</strain>
    </source>
</reference>
<gene>
    <name evidence="1" type="ORF">KHM83_15385</name>
</gene>
<comment type="caution">
    <text evidence="1">The sequence shown here is derived from an EMBL/GenBank/DDBJ whole genome shotgun (WGS) entry which is preliminary data.</text>
</comment>
<dbReference type="EMBL" id="JAHBCL010000030">
    <property type="protein sequence ID" value="MBS7528068.1"/>
    <property type="molecule type" value="Genomic_DNA"/>
</dbReference>
<dbReference type="InterPro" id="IPR021247">
    <property type="entry name" value="DUF2785"/>
</dbReference>
<organism evidence="1 2">
    <name type="scientific">Fusibacter paucivorans</name>
    <dbReference type="NCBI Taxonomy" id="76009"/>
    <lineage>
        <taxon>Bacteria</taxon>
        <taxon>Bacillati</taxon>
        <taxon>Bacillota</taxon>
        <taxon>Clostridia</taxon>
        <taxon>Eubacteriales</taxon>
        <taxon>Eubacteriales Family XII. Incertae Sedis</taxon>
        <taxon>Fusibacter</taxon>
    </lineage>
</organism>